<name>A0A4S8QUK6_9HELO</name>
<reference evidence="1 2" key="1">
    <citation type="submission" date="2017-12" db="EMBL/GenBank/DDBJ databases">
        <title>Comparative genomics of Botrytis spp.</title>
        <authorList>
            <person name="Valero-Jimenez C.A."/>
            <person name="Tapia P."/>
            <person name="Veloso J."/>
            <person name="Silva-Moreno E."/>
            <person name="Staats M."/>
            <person name="Valdes J.H."/>
            <person name="Van Kan J.A.L."/>
        </authorList>
    </citation>
    <scope>NUCLEOTIDE SEQUENCE [LARGE SCALE GENOMIC DNA]</scope>
    <source>
        <strain evidence="1 2">MUCL435</strain>
    </source>
</reference>
<dbReference type="EMBL" id="PQXL01000239">
    <property type="protein sequence ID" value="THV48580.1"/>
    <property type="molecule type" value="Genomic_DNA"/>
</dbReference>
<proteinExistence type="predicted"/>
<dbReference type="Proteomes" id="UP000308671">
    <property type="component" value="Unassembled WGS sequence"/>
</dbReference>
<protein>
    <submittedName>
        <fullName evidence="1">Uncharacterized protein</fullName>
    </submittedName>
</protein>
<sequence length="121" mass="13598">MSHISTSGSLIQEKIQLASSPFNASRTSEPLISSGGVIPTSYTIDSRRIRFSGRRRSGTSHHQYDKLEKWITFSNNARTCEERREILEETPICCKDHITKHLGELPILAGVENFAVGWPVE</sequence>
<comment type="caution">
    <text evidence="1">The sequence shown here is derived from an EMBL/GenBank/DDBJ whole genome shotgun (WGS) entry which is preliminary data.</text>
</comment>
<evidence type="ECO:0000313" key="1">
    <source>
        <dbReference type="EMBL" id="THV48580.1"/>
    </source>
</evidence>
<gene>
    <name evidence="1" type="ORF">BGAL_0239g00020</name>
</gene>
<organism evidence="1 2">
    <name type="scientific">Botrytis galanthina</name>
    <dbReference type="NCBI Taxonomy" id="278940"/>
    <lineage>
        <taxon>Eukaryota</taxon>
        <taxon>Fungi</taxon>
        <taxon>Dikarya</taxon>
        <taxon>Ascomycota</taxon>
        <taxon>Pezizomycotina</taxon>
        <taxon>Leotiomycetes</taxon>
        <taxon>Helotiales</taxon>
        <taxon>Sclerotiniaceae</taxon>
        <taxon>Botrytis</taxon>
    </lineage>
</organism>
<accession>A0A4S8QUK6</accession>
<dbReference type="AlphaFoldDB" id="A0A4S8QUK6"/>
<keyword evidence="2" id="KW-1185">Reference proteome</keyword>
<evidence type="ECO:0000313" key="2">
    <source>
        <dbReference type="Proteomes" id="UP000308671"/>
    </source>
</evidence>